<evidence type="ECO:0000256" key="2">
    <source>
        <dbReference type="ARBA" id="ARBA00006355"/>
    </source>
</evidence>
<evidence type="ECO:0000256" key="6">
    <source>
        <dbReference type="ARBA" id="ARBA00022792"/>
    </source>
</evidence>
<dbReference type="OrthoDB" id="5598305at2759"/>
<evidence type="ECO:0000256" key="4">
    <source>
        <dbReference type="ARBA" id="ARBA00022448"/>
    </source>
</evidence>
<keyword evidence="8" id="KW-1133">Transmembrane helix</keyword>
<dbReference type="EMBL" id="ML996693">
    <property type="protein sequence ID" value="KAF2401391.1"/>
    <property type="molecule type" value="Genomic_DNA"/>
</dbReference>
<evidence type="ECO:0000256" key="7">
    <source>
        <dbReference type="ARBA" id="ARBA00022927"/>
    </source>
</evidence>
<evidence type="ECO:0000256" key="10">
    <source>
        <dbReference type="ARBA" id="ARBA00023128"/>
    </source>
</evidence>
<keyword evidence="7" id="KW-0653">Protein transport</keyword>
<dbReference type="AlphaFoldDB" id="A0A6G1HZQ3"/>
<feature type="region of interest" description="Disordered" evidence="12">
    <location>
        <begin position="237"/>
        <end position="280"/>
    </location>
</feature>
<feature type="region of interest" description="Disordered" evidence="12">
    <location>
        <begin position="190"/>
        <end position="215"/>
    </location>
</feature>
<dbReference type="InterPro" id="IPR021056">
    <property type="entry name" value="Mt_import_IM_translocase_Tim54"/>
</dbReference>
<proteinExistence type="inferred from homology"/>
<dbReference type="GO" id="GO:0005743">
    <property type="term" value="C:mitochondrial inner membrane"/>
    <property type="evidence" value="ECO:0007669"/>
    <property type="project" value="UniProtKB-SubCell"/>
</dbReference>
<evidence type="ECO:0000256" key="1">
    <source>
        <dbReference type="ARBA" id="ARBA00004434"/>
    </source>
</evidence>
<keyword evidence="11" id="KW-0472">Membrane</keyword>
<evidence type="ECO:0000256" key="3">
    <source>
        <dbReference type="ARBA" id="ARBA00020796"/>
    </source>
</evidence>
<name>A0A6G1HZQ3_9PEZI</name>
<feature type="compositionally biased region" description="Basic and acidic residues" evidence="12">
    <location>
        <begin position="259"/>
        <end position="271"/>
    </location>
</feature>
<gene>
    <name evidence="13" type="ORF">EJ06DRAFT_492610</name>
</gene>
<keyword evidence="5" id="KW-0812">Transmembrane</keyword>
<feature type="compositionally biased region" description="Low complexity" evidence="12">
    <location>
        <begin position="241"/>
        <end position="252"/>
    </location>
</feature>
<organism evidence="13 14">
    <name type="scientific">Trichodelitschia bisporula</name>
    <dbReference type="NCBI Taxonomy" id="703511"/>
    <lineage>
        <taxon>Eukaryota</taxon>
        <taxon>Fungi</taxon>
        <taxon>Dikarya</taxon>
        <taxon>Ascomycota</taxon>
        <taxon>Pezizomycotina</taxon>
        <taxon>Dothideomycetes</taxon>
        <taxon>Dothideomycetes incertae sedis</taxon>
        <taxon>Phaeotrichales</taxon>
        <taxon>Phaeotrichaceae</taxon>
        <taxon>Trichodelitschia</taxon>
    </lineage>
</organism>
<reference evidence="13" key="1">
    <citation type="journal article" date="2020" name="Stud. Mycol.">
        <title>101 Dothideomycetes genomes: a test case for predicting lifestyles and emergence of pathogens.</title>
        <authorList>
            <person name="Haridas S."/>
            <person name="Albert R."/>
            <person name="Binder M."/>
            <person name="Bloem J."/>
            <person name="Labutti K."/>
            <person name="Salamov A."/>
            <person name="Andreopoulos B."/>
            <person name="Baker S."/>
            <person name="Barry K."/>
            <person name="Bills G."/>
            <person name="Bluhm B."/>
            <person name="Cannon C."/>
            <person name="Castanera R."/>
            <person name="Culley D."/>
            <person name="Daum C."/>
            <person name="Ezra D."/>
            <person name="Gonzalez J."/>
            <person name="Henrissat B."/>
            <person name="Kuo A."/>
            <person name="Liang C."/>
            <person name="Lipzen A."/>
            <person name="Lutzoni F."/>
            <person name="Magnuson J."/>
            <person name="Mondo S."/>
            <person name="Nolan M."/>
            <person name="Ohm R."/>
            <person name="Pangilinan J."/>
            <person name="Park H.-J."/>
            <person name="Ramirez L."/>
            <person name="Alfaro M."/>
            <person name="Sun H."/>
            <person name="Tritt A."/>
            <person name="Yoshinaga Y."/>
            <person name="Zwiers L.-H."/>
            <person name="Turgeon B."/>
            <person name="Goodwin S."/>
            <person name="Spatafora J."/>
            <person name="Crous P."/>
            <person name="Grigoriev I."/>
        </authorList>
    </citation>
    <scope>NUCLEOTIDE SEQUENCE</scope>
    <source>
        <strain evidence="13">CBS 262.69</strain>
    </source>
</reference>
<evidence type="ECO:0000256" key="8">
    <source>
        <dbReference type="ARBA" id="ARBA00022989"/>
    </source>
</evidence>
<comment type="similarity">
    <text evidence="2">Belongs to the TIM54 family.</text>
</comment>
<keyword evidence="6" id="KW-0999">Mitochondrion inner membrane</keyword>
<evidence type="ECO:0000256" key="12">
    <source>
        <dbReference type="SAM" id="MobiDB-lite"/>
    </source>
</evidence>
<feature type="compositionally biased region" description="Basic and acidic residues" evidence="12">
    <location>
        <begin position="423"/>
        <end position="444"/>
    </location>
</feature>
<protein>
    <recommendedName>
        <fullName evidence="3">Mitochondrial import inner membrane translocase subunit TIM54</fullName>
    </recommendedName>
</protein>
<evidence type="ECO:0000313" key="13">
    <source>
        <dbReference type="EMBL" id="KAF2401391.1"/>
    </source>
</evidence>
<keyword evidence="9" id="KW-0811">Translocation</keyword>
<evidence type="ECO:0000256" key="9">
    <source>
        <dbReference type="ARBA" id="ARBA00023010"/>
    </source>
</evidence>
<evidence type="ECO:0000313" key="14">
    <source>
        <dbReference type="Proteomes" id="UP000799640"/>
    </source>
</evidence>
<evidence type="ECO:0000256" key="11">
    <source>
        <dbReference type="ARBA" id="ARBA00023136"/>
    </source>
</evidence>
<keyword evidence="14" id="KW-1185">Reference proteome</keyword>
<keyword evidence="4" id="KW-0813">Transport</keyword>
<evidence type="ECO:0000256" key="5">
    <source>
        <dbReference type="ARBA" id="ARBA00022692"/>
    </source>
</evidence>
<keyword evidence="10" id="KW-0496">Mitochondrion</keyword>
<accession>A0A6G1HZQ3</accession>
<dbReference type="Pfam" id="PF11711">
    <property type="entry name" value="Tim54"/>
    <property type="match status" value="1"/>
</dbReference>
<feature type="region of interest" description="Disordered" evidence="12">
    <location>
        <begin position="422"/>
        <end position="444"/>
    </location>
</feature>
<sequence length="444" mass="48772">MMGMPNFRPRLPSRNWTIFLTIVGTWSGAIIYDRRETKRTQAKWAALVSHLASDPLPPNQLPRRLTVFLSSPPADGPMTAREHFHAYVKPILVAAALDWDAIEGRKEGDVRAALAERIRKARKLRGEATAEPVPEDDRELELAHIRARSGVRPYTGVAGDIVVGRNTWKEYVRGLHEGWLGPVDAPAAVSAPAETAVEGATQSETPAARGPEKPHSLAAIPEYVAEKALERAAPKDEGFAADDASPTDDASPVAEPVSEEAKPEVTADGKPKKAKQPPPFIGTAEYAAAQLSPNTPAELGPSVPIPLPHILGFLNTPTRMWRFLTRRYLADEVGRQVAAAVLGAYRPYEQGLAGEDSGEARDGGGQVWEQEGCLKGEEAEWHKSVRRKEGEEEGERVLLDDVVLDERIAGRMRRFVLEPEEEERARRIGEGSEGKRERVYAHEM</sequence>
<dbReference type="GO" id="GO:0015031">
    <property type="term" value="P:protein transport"/>
    <property type="evidence" value="ECO:0007669"/>
    <property type="project" value="UniProtKB-KW"/>
</dbReference>
<dbReference type="Proteomes" id="UP000799640">
    <property type="component" value="Unassembled WGS sequence"/>
</dbReference>
<comment type="subcellular location">
    <subcellularLocation>
        <location evidence="1">Mitochondrion inner membrane</location>
        <topology evidence="1">Single-pass membrane protein</topology>
    </subcellularLocation>
</comment>